<comment type="subcellular location">
    <subcellularLocation>
        <location evidence="1">Membrane</location>
        <topology evidence="1">Multi-pass membrane protein</topology>
    </subcellularLocation>
</comment>
<evidence type="ECO:0000256" key="3">
    <source>
        <dbReference type="ARBA" id="ARBA00022989"/>
    </source>
</evidence>
<dbReference type="OrthoDB" id="1551454at2"/>
<dbReference type="PANTHER" id="PTHR10361:SF28">
    <property type="entry name" value="P3 PROTEIN-RELATED"/>
    <property type="match status" value="1"/>
</dbReference>
<dbReference type="AlphaFoldDB" id="A0A4R1PMZ1"/>
<comment type="caution">
    <text evidence="6">The sequence shown here is derived from an EMBL/GenBank/DDBJ whole genome shotgun (WGS) entry which is preliminary data.</text>
</comment>
<dbReference type="EMBL" id="SLUI01000020">
    <property type="protein sequence ID" value="TCL32685.1"/>
    <property type="molecule type" value="Genomic_DNA"/>
</dbReference>
<keyword evidence="2 5" id="KW-0812">Transmembrane</keyword>
<protein>
    <submittedName>
        <fullName evidence="6">Putative Na+-dependent transporter</fullName>
    </submittedName>
</protein>
<evidence type="ECO:0000256" key="4">
    <source>
        <dbReference type="ARBA" id="ARBA00023136"/>
    </source>
</evidence>
<sequence>MQQKLRLWNDWLSSHMFLVVLFALFMGFFLQLPASPVTRFLVIALFGYMTFITSLSISFTKFIEVLRQPWIPLWTLSLIHFITPLAAWLVGRLLYPDDFLIRIGYLICACIPVGVTSVIWTELSKGNTAISLVTVTLDTLLVPLLLPLYFKLILGQSLQINYTAMIVELLAMITLPSLLGMAVHDWTKGKAVHFAKHIGGFTSKIGFFGVILISAGLVAPEVHWSSGLLKTLLVTLFIVTAGYFLGYLGSFITKEQRYDTTIAMIYNVGLRNLSFGLVLALTYFPAAAALPITLGMLFQQPIAAIIPYIYKQQPPQKETSVSQASANR</sequence>
<feature type="transmembrane region" description="Helical" evidence="5">
    <location>
        <begin position="231"/>
        <end position="252"/>
    </location>
</feature>
<reference evidence="6 7" key="1">
    <citation type="submission" date="2019-03" db="EMBL/GenBank/DDBJ databases">
        <title>Genomic Encyclopedia of Type Strains, Phase IV (KMG-IV): sequencing the most valuable type-strain genomes for metagenomic binning, comparative biology and taxonomic classification.</title>
        <authorList>
            <person name="Goeker M."/>
        </authorList>
    </citation>
    <scope>NUCLEOTIDE SEQUENCE [LARGE SCALE GENOMIC DNA]</scope>
    <source>
        <strain evidence="6 7">DSM 15969</strain>
    </source>
</reference>
<dbReference type="InterPro" id="IPR038770">
    <property type="entry name" value="Na+/solute_symporter_sf"/>
</dbReference>
<dbReference type="PANTHER" id="PTHR10361">
    <property type="entry name" value="SODIUM-BILE ACID COTRANSPORTER"/>
    <property type="match status" value="1"/>
</dbReference>
<feature type="transmembrane region" description="Helical" evidence="5">
    <location>
        <begin position="40"/>
        <end position="59"/>
    </location>
</feature>
<gene>
    <name evidence="6" type="ORF">EV210_1204</name>
</gene>
<dbReference type="Proteomes" id="UP000295063">
    <property type="component" value="Unassembled WGS sequence"/>
</dbReference>
<dbReference type="GO" id="GO:0016020">
    <property type="term" value="C:membrane"/>
    <property type="evidence" value="ECO:0007669"/>
    <property type="project" value="UniProtKB-SubCell"/>
</dbReference>
<evidence type="ECO:0000256" key="1">
    <source>
        <dbReference type="ARBA" id="ARBA00004141"/>
    </source>
</evidence>
<name>A0A4R1PMZ1_9FIRM</name>
<evidence type="ECO:0000256" key="5">
    <source>
        <dbReference type="SAM" id="Phobius"/>
    </source>
</evidence>
<keyword evidence="7" id="KW-1185">Reference proteome</keyword>
<dbReference type="RefSeq" id="WP_132083275.1">
    <property type="nucleotide sequence ID" value="NZ_DAMAKO010000025.1"/>
</dbReference>
<dbReference type="Gene3D" id="1.20.1530.20">
    <property type="match status" value="1"/>
</dbReference>
<keyword evidence="3 5" id="KW-1133">Transmembrane helix</keyword>
<evidence type="ECO:0000313" key="6">
    <source>
        <dbReference type="EMBL" id="TCL32685.1"/>
    </source>
</evidence>
<proteinExistence type="predicted"/>
<evidence type="ECO:0000256" key="2">
    <source>
        <dbReference type="ARBA" id="ARBA00022692"/>
    </source>
</evidence>
<feature type="transmembrane region" description="Helical" evidence="5">
    <location>
        <begin position="12"/>
        <end position="34"/>
    </location>
</feature>
<organism evidence="6 7">
    <name type="scientific">Anaerospora hongkongensis</name>
    <dbReference type="NCBI Taxonomy" id="244830"/>
    <lineage>
        <taxon>Bacteria</taxon>
        <taxon>Bacillati</taxon>
        <taxon>Bacillota</taxon>
        <taxon>Negativicutes</taxon>
        <taxon>Selenomonadales</taxon>
        <taxon>Sporomusaceae</taxon>
        <taxon>Anaerospora</taxon>
    </lineage>
</organism>
<feature type="transmembrane region" description="Helical" evidence="5">
    <location>
        <begin position="198"/>
        <end position="219"/>
    </location>
</feature>
<dbReference type="InterPro" id="IPR004710">
    <property type="entry name" value="Bilac:Na_transpt"/>
</dbReference>
<dbReference type="InterPro" id="IPR002657">
    <property type="entry name" value="BilAc:Na_symport/Acr3"/>
</dbReference>
<feature type="transmembrane region" description="Helical" evidence="5">
    <location>
        <begin position="264"/>
        <end position="284"/>
    </location>
</feature>
<feature type="transmembrane region" description="Helical" evidence="5">
    <location>
        <begin position="71"/>
        <end position="91"/>
    </location>
</feature>
<feature type="transmembrane region" description="Helical" evidence="5">
    <location>
        <begin position="130"/>
        <end position="150"/>
    </location>
</feature>
<accession>A0A4R1PMZ1</accession>
<dbReference type="Pfam" id="PF01758">
    <property type="entry name" value="SBF"/>
    <property type="match status" value="1"/>
</dbReference>
<keyword evidence="4 5" id="KW-0472">Membrane</keyword>
<feature type="transmembrane region" description="Helical" evidence="5">
    <location>
        <begin position="162"/>
        <end position="186"/>
    </location>
</feature>
<feature type="transmembrane region" description="Helical" evidence="5">
    <location>
        <begin position="103"/>
        <end position="123"/>
    </location>
</feature>
<evidence type="ECO:0000313" key="7">
    <source>
        <dbReference type="Proteomes" id="UP000295063"/>
    </source>
</evidence>